<organism evidence="7 8">
    <name type="scientific">Phormidesmis priestleyi Ana</name>
    <dbReference type="NCBI Taxonomy" id="1666911"/>
    <lineage>
        <taxon>Bacteria</taxon>
        <taxon>Bacillati</taxon>
        <taxon>Cyanobacteriota</taxon>
        <taxon>Cyanophyceae</taxon>
        <taxon>Leptolyngbyales</taxon>
        <taxon>Leptolyngbyaceae</taxon>
        <taxon>Phormidesmis</taxon>
    </lineage>
</organism>
<feature type="transmembrane region" description="Helical" evidence="5">
    <location>
        <begin position="384"/>
        <end position="410"/>
    </location>
</feature>
<comment type="subcellular location">
    <subcellularLocation>
        <location evidence="1">Cell membrane</location>
        <topology evidence="1">Multi-pass membrane protein</topology>
    </subcellularLocation>
</comment>
<keyword evidence="4 5" id="KW-0472">Membrane</keyword>
<dbReference type="PROSITE" id="PS50850">
    <property type="entry name" value="MFS"/>
    <property type="match status" value="1"/>
</dbReference>
<dbReference type="SUPFAM" id="SSF103473">
    <property type="entry name" value="MFS general substrate transporter"/>
    <property type="match status" value="1"/>
</dbReference>
<dbReference type="Pfam" id="PF07690">
    <property type="entry name" value="MFS_1"/>
    <property type="match status" value="1"/>
</dbReference>
<dbReference type="PANTHER" id="PTHR23526:SF2">
    <property type="entry name" value="MAJOR FACILITATOR SUPERFAMILY (MFS) PROFILE DOMAIN-CONTAINING PROTEIN"/>
    <property type="match status" value="1"/>
</dbReference>
<dbReference type="InterPro" id="IPR020846">
    <property type="entry name" value="MFS_dom"/>
</dbReference>
<feature type="transmembrane region" description="Helical" evidence="5">
    <location>
        <begin position="103"/>
        <end position="125"/>
    </location>
</feature>
<dbReference type="InterPro" id="IPR036259">
    <property type="entry name" value="MFS_trans_sf"/>
</dbReference>
<reference evidence="7 8" key="1">
    <citation type="submission" date="2015-09" db="EMBL/GenBank/DDBJ databases">
        <title>Identification and resolution of microdiversity through metagenomic sequencing of parallel consortia.</title>
        <authorList>
            <person name="Nelson W.C."/>
            <person name="Romine M.F."/>
            <person name="Lindemann S.R."/>
        </authorList>
    </citation>
    <scope>NUCLEOTIDE SEQUENCE [LARGE SCALE GENOMIC DNA]</scope>
    <source>
        <strain evidence="7">Ana</strain>
    </source>
</reference>
<dbReference type="InterPro" id="IPR052528">
    <property type="entry name" value="Sugar_transport-like"/>
</dbReference>
<evidence type="ECO:0000256" key="1">
    <source>
        <dbReference type="ARBA" id="ARBA00004651"/>
    </source>
</evidence>
<evidence type="ECO:0000256" key="2">
    <source>
        <dbReference type="ARBA" id="ARBA00022692"/>
    </source>
</evidence>
<feature type="transmembrane region" description="Helical" evidence="5">
    <location>
        <begin position="180"/>
        <end position="200"/>
    </location>
</feature>
<feature type="transmembrane region" description="Helical" evidence="5">
    <location>
        <begin position="206"/>
        <end position="227"/>
    </location>
</feature>
<dbReference type="PATRIC" id="fig|1666911.3.peg.3160"/>
<evidence type="ECO:0000313" key="8">
    <source>
        <dbReference type="Proteomes" id="UP000050465"/>
    </source>
</evidence>
<dbReference type="Proteomes" id="UP000050465">
    <property type="component" value="Unassembled WGS sequence"/>
</dbReference>
<dbReference type="STRING" id="1666911.HLUCCA11_21045"/>
<accession>A0A0P7YQU1</accession>
<dbReference type="GO" id="GO:0005886">
    <property type="term" value="C:plasma membrane"/>
    <property type="evidence" value="ECO:0007669"/>
    <property type="project" value="UniProtKB-SubCell"/>
</dbReference>
<dbReference type="InterPro" id="IPR011701">
    <property type="entry name" value="MFS"/>
</dbReference>
<sequence length="504" mass="54692">MTSLLVEATPPLAEALTPSFAQSESARLSKAEIRRSLRASTLDGSFSSVFENIVKGVLISNFLLELGAGAFEVGLLTSIPMLAHLLQPLGAYFSEKVNSRHAYCLWIFGFARLLWLIPAVGIFMFSRGALTAQMLTFVTMAVLSVSNILEAIGCASWMSWMAVLVPGKLRGRYFSLRRSLSSLTALLTIPIGGWLVSGWMGGELEGYALVLIVAVLLGLASLGFQFYMSDINPQAVNQAAAAKEASQAAIDVASGKSVSEKGASGQFLEQEKSSKTKAETKAGAKLGIWQDRNFLMLLLFLGVWTFSVNLSAPFFNFYLLDRLQLDVQWVTVYSSLRYGGFFLAIMLWGRLADRIGNRPVMIINCVLAASIPFMWSYVDAGVVSVWLALPMLHLLQGGTFAALELCLANIQLELAPVRQQSAYFAIAAAVMGVTGALGTTAGGYLAELSAVGLPALFALTAVIRLLSITPLAFVKEARAQSIRQIIDQRWQRLPQLWQPARIKA</sequence>
<dbReference type="PANTHER" id="PTHR23526">
    <property type="entry name" value="INTEGRAL MEMBRANE TRANSPORT PROTEIN-RELATED"/>
    <property type="match status" value="1"/>
</dbReference>
<evidence type="ECO:0000313" key="7">
    <source>
        <dbReference type="EMBL" id="KPQ32606.1"/>
    </source>
</evidence>
<evidence type="ECO:0000256" key="4">
    <source>
        <dbReference type="ARBA" id="ARBA00023136"/>
    </source>
</evidence>
<gene>
    <name evidence="7" type="ORF">HLUCCA11_21045</name>
</gene>
<feature type="transmembrane region" description="Helical" evidence="5">
    <location>
        <begin position="360"/>
        <end position="378"/>
    </location>
</feature>
<evidence type="ECO:0000256" key="3">
    <source>
        <dbReference type="ARBA" id="ARBA00022989"/>
    </source>
</evidence>
<comment type="caution">
    <text evidence="7">The sequence shown here is derived from an EMBL/GenBank/DDBJ whole genome shotgun (WGS) entry which is preliminary data.</text>
</comment>
<keyword evidence="2 5" id="KW-0812">Transmembrane</keyword>
<feature type="transmembrane region" description="Helical" evidence="5">
    <location>
        <begin position="294"/>
        <end position="315"/>
    </location>
</feature>
<dbReference type="EMBL" id="LJZR01000051">
    <property type="protein sequence ID" value="KPQ32606.1"/>
    <property type="molecule type" value="Genomic_DNA"/>
</dbReference>
<dbReference type="Gene3D" id="1.20.1250.20">
    <property type="entry name" value="MFS general substrate transporter like domains"/>
    <property type="match status" value="2"/>
</dbReference>
<evidence type="ECO:0000256" key="5">
    <source>
        <dbReference type="SAM" id="Phobius"/>
    </source>
</evidence>
<feature type="transmembrane region" description="Helical" evidence="5">
    <location>
        <begin position="137"/>
        <end position="160"/>
    </location>
</feature>
<feature type="domain" description="Major facilitator superfamily (MFS) profile" evidence="6">
    <location>
        <begin position="293"/>
        <end position="504"/>
    </location>
</feature>
<protein>
    <submittedName>
        <fullName evidence="7">Major Facilitator Superfamily</fullName>
    </submittedName>
</protein>
<dbReference type="GO" id="GO:0022857">
    <property type="term" value="F:transmembrane transporter activity"/>
    <property type="evidence" value="ECO:0007669"/>
    <property type="project" value="InterPro"/>
</dbReference>
<feature type="transmembrane region" description="Helical" evidence="5">
    <location>
        <begin position="422"/>
        <end position="445"/>
    </location>
</feature>
<feature type="transmembrane region" description="Helical" evidence="5">
    <location>
        <begin position="327"/>
        <end position="348"/>
    </location>
</feature>
<feature type="transmembrane region" description="Helical" evidence="5">
    <location>
        <begin position="451"/>
        <end position="474"/>
    </location>
</feature>
<name>A0A0P7YQU1_9CYAN</name>
<evidence type="ECO:0000259" key="6">
    <source>
        <dbReference type="PROSITE" id="PS50850"/>
    </source>
</evidence>
<proteinExistence type="predicted"/>
<keyword evidence="3 5" id="KW-1133">Transmembrane helix</keyword>
<dbReference type="AlphaFoldDB" id="A0A0P7YQU1"/>